<gene>
    <name evidence="1" type="ORF">BLNAU_24001</name>
</gene>
<protein>
    <submittedName>
        <fullName evidence="1">Uncharacterized protein</fullName>
    </submittedName>
</protein>
<keyword evidence="2" id="KW-1185">Reference proteome</keyword>
<name>A0ABQ9WNM8_9EUKA</name>
<accession>A0ABQ9WNM8</accession>
<dbReference type="InterPro" id="IPR022709">
    <property type="entry name" value="SCAI"/>
</dbReference>
<dbReference type="Proteomes" id="UP001281761">
    <property type="component" value="Unassembled WGS sequence"/>
</dbReference>
<dbReference type="Pfam" id="PF12070">
    <property type="entry name" value="SCAI"/>
    <property type="match status" value="1"/>
</dbReference>
<dbReference type="PANTHER" id="PTHR21243">
    <property type="entry name" value="PROTEIN SCAI"/>
    <property type="match status" value="1"/>
</dbReference>
<proteinExistence type="predicted"/>
<reference evidence="1 2" key="1">
    <citation type="journal article" date="2022" name="bioRxiv">
        <title>Genomics of Preaxostyla Flagellates Illuminates Evolutionary Transitions and the Path Towards Mitochondrial Loss.</title>
        <authorList>
            <person name="Novak L.V.F."/>
            <person name="Treitli S.C."/>
            <person name="Pyrih J."/>
            <person name="Halakuc P."/>
            <person name="Pipaliya S.V."/>
            <person name="Vacek V."/>
            <person name="Brzon O."/>
            <person name="Soukal P."/>
            <person name="Eme L."/>
            <person name="Dacks J.B."/>
            <person name="Karnkowska A."/>
            <person name="Elias M."/>
            <person name="Hampl V."/>
        </authorList>
    </citation>
    <scope>NUCLEOTIDE SEQUENCE [LARGE SCALE GENOMIC DNA]</scope>
    <source>
        <strain evidence="1">NAU3</strain>
        <tissue evidence="1">Gut</tissue>
    </source>
</reference>
<organism evidence="1 2">
    <name type="scientific">Blattamonas nauphoetae</name>
    <dbReference type="NCBI Taxonomy" id="2049346"/>
    <lineage>
        <taxon>Eukaryota</taxon>
        <taxon>Metamonada</taxon>
        <taxon>Preaxostyla</taxon>
        <taxon>Oxymonadida</taxon>
        <taxon>Blattamonas</taxon>
    </lineage>
</organism>
<sequence>MALFTTFQCGSQFVLYTTQLLYQYYLRTSNSRYLLDSCGVYSVIEQRDYFGDVPMYVKSPVEIEKKFRFHFRYLVAAFLLDDLDTVSRNLTNISQLLAVAEPDLQNTFKQWKQAELEVHEFIRR</sequence>
<evidence type="ECO:0000313" key="2">
    <source>
        <dbReference type="Proteomes" id="UP001281761"/>
    </source>
</evidence>
<evidence type="ECO:0000313" key="1">
    <source>
        <dbReference type="EMBL" id="KAK2941087.1"/>
    </source>
</evidence>
<comment type="caution">
    <text evidence="1">The sequence shown here is derived from an EMBL/GenBank/DDBJ whole genome shotgun (WGS) entry which is preliminary data.</text>
</comment>
<dbReference type="EMBL" id="JARBJD010000551">
    <property type="protein sequence ID" value="KAK2941087.1"/>
    <property type="molecule type" value="Genomic_DNA"/>
</dbReference>